<dbReference type="EMBL" id="CP111021">
    <property type="protein sequence ID" value="WAR16925.1"/>
    <property type="molecule type" value="Genomic_DNA"/>
</dbReference>
<evidence type="ECO:0000256" key="2">
    <source>
        <dbReference type="SAM" id="SignalP"/>
    </source>
</evidence>
<evidence type="ECO:0000313" key="4">
    <source>
        <dbReference type="Proteomes" id="UP001164746"/>
    </source>
</evidence>
<gene>
    <name evidence="3" type="ORF">MAR_031519</name>
</gene>
<keyword evidence="1" id="KW-1133">Transmembrane helix</keyword>
<organism evidence="3 4">
    <name type="scientific">Mya arenaria</name>
    <name type="common">Soft-shell clam</name>
    <dbReference type="NCBI Taxonomy" id="6604"/>
    <lineage>
        <taxon>Eukaryota</taxon>
        <taxon>Metazoa</taxon>
        <taxon>Spiralia</taxon>
        <taxon>Lophotrochozoa</taxon>
        <taxon>Mollusca</taxon>
        <taxon>Bivalvia</taxon>
        <taxon>Autobranchia</taxon>
        <taxon>Heteroconchia</taxon>
        <taxon>Euheterodonta</taxon>
        <taxon>Imparidentia</taxon>
        <taxon>Neoheterodontei</taxon>
        <taxon>Myida</taxon>
        <taxon>Myoidea</taxon>
        <taxon>Myidae</taxon>
        <taxon>Mya</taxon>
    </lineage>
</organism>
<dbReference type="Proteomes" id="UP001164746">
    <property type="component" value="Chromosome 10"/>
</dbReference>
<proteinExistence type="predicted"/>
<keyword evidence="1" id="KW-0472">Membrane</keyword>
<evidence type="ECO:0000256" key="1">
    <source>
        <dbReference type="SAM" id="Phobius"/>
    </source>
</evidence>
<keyword evidence="1" id="KW-0812">Transmembrane</keyword>
<keyword evidence="4" id="KW-1185">Reference proteome</keyword>
<evidence type="ECO:0000313" key="3">
    <source>
        <dbReference type="EMBL" id="WAR16925.1"/>
    </source>
</evidence>
<name>A0ABY7F429_MYAAR</name>
<reference evidence="3" key="1">
    <citation type="submission" date="2022-11" db="EMBL/GenBank/DDBJ databases">
        <title>Centuries of genome instability and evolution in soft-shell clam transmissible cancer (bioRxiv).</title>
        <authorList>
            <person name="Hart S.F.M."/>
            <person name="Yonemitsu M.A."/>
            <person name="Giersch R.M."/>
            <person name="Beal B.F."/>
            <person name="Arriagada G."/>
            <person name="Davis B.W."/>
            <person name="Ostrander E.A."/>
            <person name="Goff S.P."/>
            <person name="Metzger M.J."/>
        </authorList>
    </citation>
    <scope>NUCLEOTIDE SEQUENCE</scope>
    <source>
        <strain evidence="3">MELC-2E11</strain>
        <tissue evidence="3">Siphon/mantle</tissue>
    </source>
</reference>
<feature type="transmembrane region" description="Helical" evidence="1">
    <location>
        <begin position="129"/>
        <end position="151"/>
    </location>
</feature>
<feature type="signal peptide" evidence="2">
    <location>
        <begin position="1"/>
        <end position="23"/>
    </location>
</feature>
<protein>
    <submittedName>
        <fullName evidence="3">Uncharacterized protein</fullName>
    </submittedName>
</protein>
<feature type="chain" id="PRO_5045858550" evidence="2">
    <location>
        <begin position="24"/>
        <end position="194"/>
    </location>
</feature>
<accession>A0ABY7F429</accession>
<sequence>MLRKTTRHLWYLTLSTLVSQCTRRPPDISGTGPSALSLGEVKSTKWQTSGSGMRTTAGKFSTRFTYENVEIPVATYQSGPRGQELSLQGLPDPILDKDDQHYSLKVTQGQYRQASCHSPTLGNIPDQRLFQFMLILTKPAAVPLIFIHMLLRINKKSHLKRLTILLNIPVQLRRDLLDQLTEPTISLIAQTGHC</sequence>
<keyword evidence="2" id="KW-0732">Signal</keyword>